<feature type="compositionally biased region" description="Basic and acidic residues" evidence="1">
    <location>
        <begin position="127"/>
        <end position="137"/>
    </location>
</feature>
<dbReference type="RefSeq" id="XP_040710242.1">
    <property type="nucleotide sequence ID" value="XM_040853423.1"/>
</dbReference>
<proteinExistence type="predicted"/>
<accession>A0A1Y2DBL2</accession>
<feature type="compositionally biased region" description="Basic and acidic residues" evidence="1">
    <location>
        <begin position="1171"/>
        <end position="1180"/>
    </location>
</feature>
<evidence type="ECO:0000313" key="3">
    <source>
        <dbReference type="EMBL" id="ORY56663.1"/>
    </source>
</evidence>
<feature type="compositionally biased region" description="Basic and acidic residues" evidence="1">
    <location>
        <begin position="525"/>
        <end position="543"/>
    </location>
</feature>
<feature type="compositionally biased region" description="Basic and acidic residues" evidence="1">
    <location>
        <begin position="549"/>
        <end position="561"/>
    </location>
</feature>
<feature type="domain" description="DUF7892" evidence="2">
    <location>
        <begin position="859"/>
        <end position="1015"/>
    </location>
</feature>
<feature type="region of interest" description="Disordered" evidence="1">
    <location>
        <begin position="1"/>
        <end position="89"/>
    </location>
</feature>
<feature type="compositionally biased region" description="Basic and acidic residues" evidence="1">
    <location>
        <begin position="1350"/>
        <end position="1362"/>
    </location>
</feature>
<feature type="compositionally biased region" description="Polar residues" evidence="1">
    <location>
        <begin position="1"/>
        <end position="11"/>
    </location>
</feature>
<feature type="compositionally biased region" description="Polar residues" evidence="1">
    <location>
        <begin position="425"/>
        <end position="448"/>
    </location>
</feature>
<feature type="compositionally biased region" description="Basic and acidic residues" evidence="1">
    <location>
        <begin position="1209"/>
        <end position="1223"/>
    </location>
</feature>
<dbReference type="Proteomes" id="UP000193689">
    <property type="component" value="Unassembled WGS sequence"/>
</dbReference>
<feature type="region of interest" description="Disordered" evidence="1">
    <location>
        <begin position="1098"/>
        <end position="1180"/>
    </location>
</feature>
<feature type="compositionally biased region" description="Acidic residues" evidence="1">
    <location>
        <begin position="44"/>
        <end position="65"/>
    </location>
</feature>
<feature type="region of interest" description="Disordered" evidence="1">
    <location>
        <begin position="525"/>
        <end position="562"/>
    </location>
</feature>
<feature type="compositionally biased region" description="Polar residues" evidence="1">
    <location>
        <begin position="1098"/>
        <end position="1119"/>
    </location>
</feature>
<feature type="compositionally biased region" description="Pro residues" evidence="1">
    <location>
        <begin position="749"/>
        <end position="763"/>
    </location>
</feature>
<dbReference type="GeneID" id="63769635"/>
<feature type="region of interest" description="Disordered" evidence="1">
    <location>
        <begin position="1555"/>
        <end position="1639"/>
    </location>
</feature>
<sequence>MEQSEASTSAEELSDRGGVPLIPGLSSLRAGRDQSDQVSTEGEMAVDDLDGDDDGNASSDSDSDSDISMSADSENEDEMQQNEAMNSATPRRSVLIAQHLANHVGIPVSRKRKPSHSEATTFSPPESTKKLKMDGNEIKPPANASSLPSDKSRLPAEIWHRVFTFCPPRTLGKLLQINKLFNCYLDPSASLLSDPPRSLAKNVAQVTQPDAIWQASRRRYWSKMPTPLKGRTELDMWRLACGKECQQCGKKGQTTAASANKLLPGPGTDGVRIIWPFAVVFCGPCLLSNITKDIDLLFSSSIPSAILPALPFVLITDDLHAFSSSSLQKGMVPEGVQGTKVFLTKHVEKLKDEFEDVKSMGRATAEEWLKGLEDRGKEHRNDSARWEKWESSGGVANMQTARIITANGITASTASGGMTPVPGATGTQQSDGEASSRPQVLAQNGQQHHQPRARTREEANEMRAARRAEIERRAMLLEPPLPSNVLALVPSFQAALQITSLLDDAAWDLLKPRLLAQRADAEQREQREQEIAAHSRIVQERSEQRRHHEGPNRESKELTDKDWDDIQAPLRAQISEYADEIIRDGWDDGNKVTKDNCPLFAVDVLLYVRNRFYAEVAKNAAAARAAGQEPLRDPPEGPFTQKLTLENMKWLFETKIKPHTESFRRELFLCHDCDGNMKAYGFEGVIQHYAAKHTNSLSLGTVVVHWRSEWPEKPPFKPDPLAKNSPARPQNGKSIAPTGTPQLHVNALPPGPSPHQPPAPALAPPQNYGRAAYPDPYGHTPPQFGGGAYGPQGPYHPPQAVYGQAYPPQPTPFTSAYNSHPLGPGSVPPPVSQFGQNYNAYQSNGQVGYPTFQSTYPDKIRAQLDDLARNSREVWMALVGLKQLPGNIRVYVVLYHMVKRYRARFQESPPLAMFIDGLSNNKEMRPVRNVNGLMCKACQIGIDNGTVPEAERKSYSLPQLVNHFQQSHVAPLEAMGAPVVDWTIGMVYVSDLSSLSNLRVMVGMDNHKYALITEAFLPPPLPGSYQNPGVSVIQPTWGSSADYYADHSHVPPQGPLPNLTPATYHQASGSNLILEYDPDQAILRNTYPYTPDGKVNLQPSSAVYTSPQPALQHGSSGRTSPDLKQAGNVKSRKGKGLKEKKAGSNHSNKPRKGSVKPNTKVDSKQEEEDQEAAHEQQRQEEAIRAMWANERRDAARLVSASVAPPSAQGRDDSPRRRTPDDAKQVSVPRQPQVFQASRGNQEPAPGAPPIENRGDDDLFAVLESHLAQQPGVADHGSYRQRTSSTMPYDSRPPSTMAYEPRQASSMAYVPRTASNEAHEPRPADARTYEPRPAGSVSYEPQPAHDPQQVQDRRLRSSLDSHRSYQQPEYHRGRSRSPAYVRYEPQPHEERYRDRNPARYSPDSAYNAQAHPVPHHTTTSYSSRPAALAFNEPYGMAPSPSFRRTYTDEERRQTAPAPARYTHEYLSEPQPQFDPAPVPYTENYELLKMRDSQGEYYIKRRIRRDPEPVYARYEDERPFYHETAPRRSYEYDPYSRQPVYEPVSRSEYRPAYDTVARAESANRNMSYSGAHQPGPATYSSMPRPDDSGRQRIYSTARQPEGTARHRTFVPPPDSDSNEEYDPRFPAELPSTAPPRRLHYP</sequence>
<dbReference type="InterPro" id="IPR057214">
    <property type="entry name" value="DUF7892"/>
</dbReference>
<organism evidence="3 4">
    <name type="scientific">Pseudomassariella vexata</name>
    <dbReference type="NCBI Taxonomy" id="1141098"/>
    <lineage>
        <taxon>Eukaryota</taxon>
        <taxon>Fungi</taxon>
        <taxon>Dikarya</taxon>
        <taxon>Ascomycota</taxon>
        <taxon>Pezizomycotina</taxon>
        <taxon>Sordariomycetes</taxon>
        <taxon>Xylariomycetidae</taxon>
        <taxon>Amphisphaeriales</taxon>
        <taxon>Pseudomassariaceae</taxon>
        <taxon>Pseudomassariella</taxon>
    </lineage>
</organism>
<feature type="compositionally biased region" description="Polar residues" evidence="1">
    <location>
        <begin position="727"/>
        <end position="743"/>
    </location>
</feature>
<protein>
    <recommendedName>
        <fullName evidence="2">DUF7892 domain-containing protein</fullName>
    </recommendedName>
</protein>
<feature type="region of interest" description="Disordered" evidence="1">
    <location>
        <begin position="412"/>
        <end position="459"/>
    </location>
</feature>
<evidence type="ECO:0000256" key="1">
    <source>
        <dbReference type="SAM" id="MobiDB-lite"/>
    </source>
</evidence>
<name>A0A1Y2DBL2_9PEZI</name>
<feature type="region of interest" description="Disordered" evidence="1">
    <location>
        <begin position="1044"/>
        <end position="1063"/>
    </location>
</feature>
<evidence type="ECO:0000259" key="2">
    <source>
        <dbReference type="Pfam" id="PF25422"/>
    </source>
</evidence>
<dbReference type="STRING" id="1141098.A0A1Y2DBL2"/>
<dbReference type="OrthoDB" id="2322499at2759"/>
<feature type="region of interest" description="Disordered" evidence="1">
    <location>
        <begin position="713"/>
        <end position="793"/>
    </location>
</feature>
<dbReference type="InParanoid" id="A0A1Y2DBL2"/>
<dbReference type="EMBL" id="MCFJ01000022">
    <property type="protein sequence ID" value="ORY56663.1"/>
    <property type="molecule type" value="Genomic_DNA"/>
</dbReference>
<feature type="region of interest" description="Disordered" evidence="1">
    <location>
        <begin position="104"/>
        <end position="150"/>
    </location>
</feature>
<evidence type="ECO:0000313" key="4">
    <source>
        <dbReference type="Proteomes" id="UP000193689"/>
    </source>
</evidence>
<feature type="compositionally biased region" description="Polar residues" evidence="1">
    <location>
        <begin position="117"/>
        <end position="126"/>
    </location>
</feature>
<feature type="compositionally biased region" description="Basic and acidic residues" evidence="1">
    <location>
        <begin position="1316"/>
        <end position="1329"/>
    </location>
</feature>
<dbReference type="CDD" id="cd09917">
    <property type="entry name" value="F-box_SF"/>
    <property type="match status" value="1"/>
</dbReference>
<reference evidence="3 4" key="1">
    <citation type="submission" date="2016-07" db="EMBL/GenBank/DDBJ databases">
        <title>Pervasive Adenine N6-methylation of Active Genes in Fungi.</title>
        <authorList>
            <consortium name="DOE Joint Genome Institute"/>
            <person name="Mondo S.J."/>
            <person name="Dannebaum R.O."/>
            <person name="Kuo R.C."/>
            <person name="Labutti K."/>
            <person name="Haridas S."/>
            <person name="Kuo A."/>
            <person name="Salamov A."/>
            <person name="Ahrendt S.R."/>
            <person name="Lipzen A."/>
            <person name="Sullivan W."/>
            <person name="Andreopoulos W.B."/>
            <person name="Clum A."/>
            <person name="Lindquist E."/>
            <person name="Daum C."/>
            <person name="Ramamoorthy G.K."/>
            <person name="Gryganskyi A."/>
            <person name="Culley D."/>
            <person name="Magnuson J.K."/>
            <person name="James T.Y."/>
            <person name="O'Malley M.A."/>
            <person name="Stajich J.E."/>
            <person name="Spatafora J.W."/>
            <person name="Visel A."/>
            <person name="Grigoriev I.V."/>
        </authorList>
    </citation>
    <scope>NUCLEOTIDE SEQUENCE [LARGE SCALE GENOMIC DNA]</scope>
    <source>
        <strain evidence="3 4">CBS 129021</strain>
    </source>
</reference>
<gene>
    <name evidence="3" type="ORF">BCR38DRAFT_115590</name>
</gene>
<feature type="compositionally biased region" description="Polar residues" evidence="1">
    <location>
        <begin position="1227"/>
        <end position="1240"/>
    </location>
</feature>
<feature type="compositionally biased region" description="Basic and acidic residues" evidence="1">
    <location>
        <begin position="1384"/>
        <end position="1396"/>
    </location>
</feature>
<keyword evidence="4" id="KW-1185">Reference proteome</keyword>
<dbReference type="Pfam" id="PF25422">
    <property type="entry name" value="DUF7892"/>
    <property type="match status" value="1"/>
</dbReference>
<comment type="caution">
    <text evidence="3">The sequence shown here is derived from an EMBL/GenBank/DDBJ whole genome shotgun (WGS) entry which is preliminary data.</text>
</comment>
<feature type="region of interest" description="Disordered" evidence="1">
    <location>
        <begin position="1196"/>
        <end position="1459"/>
    </location>
</feature>